<evidence type="ECO:0000313" key="3">
    <source>
        <dbReference type="Proteomes" id="UP000002009"/>
    </source>
</evidence>
<dbReference type="STRING" id="296587.C1E3L1"/>
<dbReference type="OrthoDB" id="529328at2759"/>
<dbReference type="Pfam" id="PF04749">
    <property type="entry name" value="PLAC8"/>
    <property type="match status" value="1"/>
</dbReference>
<proteinExistence type="predicted"/>
<dbReference type="InParanoid" id="C1E3L1"/>
<gene>
    <name evidence="2" type="ORF">MICPUN_57720</name>
</gene>
<accession>C1E3L1</accession>
<feature type="region of interest" description="Disordered" evidence="1">
    <location>
        <begin position="197"/>
        <end position="222"/>
    </location>
</feature>
<dbReference type="EMBL" id="CP001325">
    <property type="protein sequence ID" value="ACO62957.1"/>
    <property type="molecule type" value="Genomic_DNA"/>
</dbReference>
<protein>
    <submittedName>
        <fullName evidence="2">Uncharacterized protein</fullName>
    </submittedName>
</protein>
<dbReference type="PANTHER" id="PTHR15907">
    <property type="entry name" value="DUF614 FAMILY PROTEIN-RELATED"/>
    <property type="match status" value="1"/>
</dbReference>
<dbReference type="NCBIfam" id="TIGR01571">
    <property type="entry name" value="A_thal_Cys_rich"/>
    <property type="match status" value="1"/>
</dbReference>
<dbReference type="InterPro" id="IPR006461">
    <property type="entry name" value="PLAC_motif_containing"/>
</dbReference>
<feature type="compositionally biased region" description="Low complexity" evidence="1">
    <location>
        <begin position="207"/>
        <end position="218"/>
    </location>
</feature>
<evidence type="ECO:0000256" key="1">
    <source>
        <dbReference type="SAM" id="MobiDB-lite"/>
    </source>
</evidence>
<keyword evidence="3" id="KW-1185">Reference proteome</keyword>
<evidence type="ECO:0000313" key="2">
    <source>
        <dbReference type="EMBL" id="ACO62957.1"/>
    </source>
</evidence>
<dbReference type="RefSeq" id="XP_002501699.1">
    <property type="nucleotide sequence ID" value="XM_002501653.1"/>
</dbReference>
<organism evidence="2 3">
    <name type="scientific">Micromonas commoda (strain RCC299 / NOUM17 / CCMP2709)</name>
    <name type="common">Picoplanktonic green alga</name>
    <dbReference type="NCBI Taxonomy" id="296587"/>
    <lineage>
        <taxon>Eukaryota</taxon>
        <taxon>Viridiplantae</taxon>
        <taxon>Chlorophyta</taxon>
        <taxon>Mamiellophyceae</taxon>
        <taxon>Mamiellales</taxon>
        <taxon>Mamiellaceae</taxon>
        <taxon>Micromonas</taxon>
    </lineage>
</organism>
<dbReference type="Proteomes" id="UP000002009">
    <property type="component" value="Chromosome 4"/>
</dbReference>
<name>C1E3L1_MICCC</name>
<dbReference type="FunCoup" id="C1E3L1">
    <property type="interactions" value="67"/>
</dbReference>
<dbReference type="KEGG" id="mis:MICPUN_57720"/>
<dbReference type="GeneID" id="8242598"/>
<reference evidence="2 3" key="1">
    <citation type="journal article" date="2009" name="Science">
        <title>Green evolution and dynamic adaptations revealed by genomes of the marine picoeukaryotes Micromonas.</title>
        <authorList>
            <person name="Worden A.Z."/>
            <person name="Lee J.H."/>
            <person name="Mock T."/>
            <person name="Rouze P."/>
            <person name="Simmons M.P."/>
            <person name="Aerts A.L."/>
            <person name="Allen A.E."/>
            <person name="Cuvelier M.L."/>
            <person name="Derelle E."/>
            <person name="Everett M.V."/>
            <person name="Foulon E."/>
            <person name="Grimwood J."/>
            <person name="Gundlach H."/>
            <person name="Henrissat B."/>
            <person name="Napoli C."/>
            <person name="McDonald S.M."/>
            <person name="Parker M.S."/>
            <person name="Rombauts S."/>
            <person name="Salamov A."/>
            <person name="Von Dassow P."/>
            <person name="Badger J.H."/>
            <person name="Coutinho P.M."/>
            <person name="Demir E."/>
            <person name="Dubchak I."/>
            <person name="Gentemann C."/>
            <person name="Eikrem W."/>
            <person name="Gready J.E."/>
            <person name="John U."/>
            <person name="Lanier W."/>
            <person name="Lindquist E.A."/>
            <person name="Lucas S."/>
            <person name="Mayer K.F."/>
            <person name="Moreau H."/>
            <person name="Not F."/>
            <person name="Otillar R."/>
            <person name="Panaud O."/>
            <person name="Pangilinan J."/>
            <person name="Paulsen I."/>
            <person name="Piegu B."/>
            <person name="Poliakov A."/>
            <person name="Robbens S."/>
            <person name="Schmutz J."/>
            <person name="Toulza E."/>
            <person name="Wyss T."/>
            <person name="Zelensky A."/>
            <person name="Zhou K."/>
            <person name="Armbrust E.V."/>
            <person name="Bhattacharya D."/>
            <person name="Goodenough U.W."/>
            <person name="Van de Peer Y."/>
            <person name="Grigoriev I.V."/>
        </authorList>
    </citation>
    <scope>NUCLEOTIDE SEQUENCE [LARGE SCALE GENOMIC DNA]</scope>
    <source>
        <strain evidence="3">RCC299 / NOUM17</strain>
    </source>
</reference>
<sequence length="253" mass="27041">MAAPLPHTVVLQPGVQSQWQVDTCDCNNDCTNDLCCKAVFCPCLILGANESMLQTGVPAGWLLSNGSRPDDNNSECMISAVLNVGNFVLGWVWLFVCCPAANPFTINCAPFHSHMKRLQIRETYGIEGNQCQDFLCHYCCTPCSLAQEYRELKSRLMRGDRGTMGTSPVAAMAQQHQVLQQTVQQTMYPAAPGAVPAQVPAPPSPAPTTMATAPAANVMSPPKQGQNKKFCGKCGHAQKAGNKFCGGCGASVS</sequence>
<dbReference type="AlphaFoldDB" id="C1E3L1"/>